<sequence length="111" mass="12706">MAREKFSSIKQVIQIQRSYSSAKPVNKNKQHSQASVEIRISGVMLINSVFFTRIRTWLRINLVVTGGDFEQNTAGPTETNPPAINPYRNIERLPLLRYFSQSAQSPGYHRQ</sequence>
<accession>A0A8A1M684</accession>
<dbReference type="AlphaFoldDB" id="A0A8A1M684"/>
<name>A0A8A1M684_AJECA</name>
<gene>
    <name evidence="1" type="ORF">I7I51_03704</name>
</gene>
<organism evidence="1 2">
    <name type="scientific">Ajellomyces capsulatus</name>
    <name type="common">Darling's disease fungus</name>
    <name type="synonym">Histoplasma capsulatum</name>
    <dbReference type="NCBI Taxonomy" id="5037"/>
    <lineage>
        <taxon>Eukaryota</taxon>
        <taxon>Fungi</taxon>
        <taxon>Dikarya</taxon>
        <taxon>Ascomycota</taxon>
        <taxon>Pezizomycotina</taxon>
        <taxon>Eurotiomycetes</taxon>
        <taxon>Eurotiomycetidae</taxon>
        <taxon>Onygenales</taxon>
        <taxon>Ajellomycetaceae</taxon>
        <taxon>Histoplasma</taxon>
    </lineage>
</organism>
<dbReference type="Proteomes" id="UP000663671">
    <property type="component" value="Chromosome 5"/>
</dbReference>
<evidence type="ECO:0000313" key="1">
    <source>
        <dbReference type="EMBL" id="QSS61529.1"/>
    </source>
</evidence>
<protein>
    <submittedName>
        <fullName evidence="1">Uncharacterized protein</fullName>
    </submittedName>
</protein>
<evidence type="ECO:0000313" key="2">
    <source>
        <dbReference type="Proteomes" id="UP000663671"/>
    </source>
</evidence>
<dbReference type="EMBL" id="CP069111">
    <property type="protein sequence ID" value="QSS61529.1"/>
    <property type="molecule type" value="Genomic_DNA"/>
</dbReference>
<reference evidence="1" key="1">
    <citation type="submission" date="2021-01" db="EMBL/GenBank/DDBJ databases">
        <title>Chromosome-level genome assembly of a human fungal pathogen reveals clustering of transcriptionally co-regulated genes.</title>
        <authorList>
            <person name="Voorhies M."/>
            <person name="Cohen S."/>
            <person name="Shea T.P."/>
            <person name="Petrus S."/>
            <person name="Munoz J.F."/>
            <person name="Poplawski S."/>
            <person name="Goldman W.E."/>
            <person name="Michael T."/>
            <person name="Cuomo C.A."/>
            <person name="Sil A."/>
            <person name="Beyhan S."/>
        </authorList>
    </citation>
    <scope>NUCLEOTIDE SEQUENCE</scope>
    <source>
        <strain evidence="1">WU24</strain>
    </source>
</reference>
<dbReference type="VEuPathDB" id="FungiDB:I7I51_03704"/>
<proteinExistence type="predicted"/>